<keyword evidence="1" id="KW-1133">Transmembrane helix</keyword>
<feature type="transmembrane region" description="Helical" evidence="1">
    <location>
        <begin position="168"/>
        <end position="188"/>
    </location>
</feature>
<accession>A0A7R9Y7N8</accession>
<sequence>MRPRRTDARRAVATGVLAATAVPHGWPSWARRIPGAGVILPRASSQPCSQDRVSAVRAALRVRKCSDVAMGQAMAVGTWALAAFMLLWIIVLPGSLWGGAASLRALGQEPLAVSEANLLHLVTKFAPHADVRLLHHAASALWAALVPLQLSRSLRVAYPAAHRWSGRVMALLAMPIMVGFVLIMRRGLTYDATFGGKVPVVFQVALYFVGVAFSAAAALTASHARARRIHKHRAWARRYVALGGWVAAQRVLVLLSVPVVSALSGGVLSAEHGKLIFEYCGLAGIALCLWAAEAANAEDARAAATSSSTV</sequence>
<feature type="transmembrane region" description="Helical" evidence="1">
    <location>
        <begin position="239"/>
        <end position="263"/>
    </location>
</feature>
<protein>
    <recommendedName>
        <fullName evidence="3">DUF2306 domain-containing protein</fullName>
    </recommendedName>
</protein>
<dbReference type="AlphaFoldDB" id="A0A7R9Y7N8"/>
<reference evidence="2" key="1">
    <citation type="submission" date="2021-01" db="EMBL/GenBank/DDBJ databases">
        <authorList>
            <person name="Corre E."/>
            <person name="Pelletier E."/>
            <person name="Niang G."/>
            <person name="Scheremetjew M."/>
            <person name="Finn R."/>
            <person name="Kale V."/>
            <person name="Holt S."/>
            <person name="Cochrane G."/>
            <person name="Meng A."/>
            <person name="Brown T."/>
            <person name="Cohen L."/>
        </authorList>
    </citation>
    <scope>NUCLEOTIDE SEQUENCE</scope>
    <source>
        <strain evidence="2">CCMP1413</strain>
    </source>
</reference>
<proteinExistence type="predicted"/>
<evidence type="ECO:0000313" key="2">
    <source>
        <dbReference type="EMBL" id="CAD8249399.1"/>
    </source>
</evidence>
<name>A0A7R9Y7N8_9VIRI</name>
<dbReference type="EMBL" id="HBDZ01014523">
    <property type="protein sequence ID" value="CAD8249399.1"/>
    <property type="molecule type" value="Transcribed_RNA"/>
</dbReference>
<gene>
    <name evidence="2" type="ORF">PCOL08062_LOCUS11145</name>
</gene>
<evidence type="ECO:0008006" key="3">
    <source>
        <dbReference type="Google" id="ProtNLM"/>
    </source>
</evidence>
<feature type="transmembrane region" description="Helical" evidence="1">
    <location>
        <begin position="200"/>
        <end position="219"/>
    </location>
</feature>
<keyword evidence="1" id="KW-0812">Transmembrane</keyword>
<organism evidence="2">
    <name type="scientific">Prasinoderma coloniale</name>
    <dbReference type="NCBI Taxonomy" id="156133"/>
    <lineage>
        <taxon>Eukaryota</taxon>
        <taxon>Viridiplantae</taxon>
        <taxon>Prasinodermophyta</taxon>
        <taxon>Prasinodermophyceae</taxon>
        <taxon>Prasinodermales</taxon>
        <taxon>Prasinodermaceae</taxon>
        <taxon>Prasinoderma</taxon>
    </lineage>
</organism>
<feature type="transmembrane region" description="Helical" evidence="1">
    <location>
        <begin position="275"/>
        <end position="292"/>
    </location>
</feature>
<evidence type="ECO:0000256" key="1">
    <source>
        <dbReference type="SAM" id="Phobius"/>
    </source>
</evidence>
<feature type="transmembrane region" description="Helical" evidence="1">
    <location>
        <begin position="76"/>
        <end position="97"/>
    </location>
</feature>
<keyword evidence="1" id="KW-0472">Membrane</keyword>